<name>A0A423Q1I5_9GAMM</name>
<dbReference type="InterPro" id="IPR036291">
    <property type="entry name" value="NAD(P)-bd_dom_sf"/>
</dbReference>
<dbReference type="Pfam" id="PF03721">
    <property type="entry name" value="UDPG_MGDP_dh_N"/>
    <property type="match status" value="1"/>
</dbReference>
<comment type="caution">
    <text evidence="6">The sequence shown here is derived from an EMBL/GenBank/DDBJ whole genome shotgun (WGS) entry which is preliminary data.</text>
</comment>
<dbReference type="InterPro" id="IPR014027">
    <property type="entry name" value="UDP-Glc/GDP-Man_DH_C"/>
</dbReference>
<evidence type="ECO:0000259" key="5">
    <source>
        <dbReference type="SMART" id="SM00984"/>
    </source>
</evidence>
<dbReference type="InterPro" id="IPR001732">
    <property type="entry name" value="UDP-Glc/GDP-Man_DH_N"/>
</dbReference>
<dbReference type="PANTHER" id="PTHR43491">
    <property type="entry name" value="UDP-N-ACETYL-D-MANNOSAMINE DEHYDROGENASE"/>
    <property type="match status" value="1"/>
</dbReference>
<dbReference type="EMBL" id="AYKF01000066">
    <property type="protein sequence ID" value="ROO32373.1"/>
    <property type="molecule type" value="Genomic_DNA"/>
</dbReference>
<accession>A0A423Q1I5</accession>
<dbReference type="SUPFAM" id="SSF51735">
    <property type="entry name" value="NAD(P)-binding Rossmann-fold domains"/>
    <property type="match status" value="1"/>
</dbReference>
<keyword evidence="3" id="KW-0520">NAD</keyword>
<dbReference type="Pfam" id="PF03720">
    <property type="entry name" value="UDPG_MGDP_dh_C"/>
    <property type="match status" value="1"/>
</dbReference>
<dbReference type="GO" id="GO:0051287">
    <property type="term" value="F:NAD binding"/>
    <property type="evidence" value="ECO:0007669"/>
    <property type="project" value="InterPro"/>
</dbReference>
<dbReference type="InterPro" id="IPR036220">
    <property type="entry name" value="UDP-Glc/GDP-Man_DH_C_sf"/>
</dbReference>
<dbReference type="NCBIfam" id="TIGR03026">
    <property type="entry name" value="NDP-sugDHase"/>
    <property type="match status" value="1"/>
</dbReference>
<evidence type="ECO:0000256" key="3">
    <source>
        <dbReference type="ARBA" id="ARBA00023027"/>
    </source>
</evidence>
<dbReference type="SUPFAM" id="SSF48179">
    <property type="entry name" value="6-phosphogluconate dehydrogenase C-terminal domain-like"/>
    <property type="match status" value="1"/>
</dbReference>
<protein>
    <submittedName>
        <fullName evidence="6">Vi polysaccharide biosynthesis protein vipA/tviB</fullName>
    </submittedName>
</protein>
<dbReference type="SUPFAM" id="SSF52413">
    <property type="entry name" value="UDP-glucose/GDP-mannose dehydrogenase C-terminal domain"/>
    <property type="match status" value="1"/>
</dbReference>
<dbReference type="Proteomes" id="UP000285123">
    <property type="component" value="Unassembled WGS sequence"/>
</dbReference>
<dbReference type="PIRSF" id="PIRSF500136">
    <property type="entry name" value="UDP_ManNAc_DH"/>
    <property type="match status" value="1"/>
</dbReference>
<dbReference type="InterPro" id="IPR017476">
    <property type="entry name" value="UDP-Glc/GDP-Man"/>
</dbReference>
<dbReference type="GO" id="GO:0016616">
    <property type="term" value="F:oxidoreductase activity, acting on the CH-OH group of donors, NAD or NADP as acceptor"/>
    <property type="evidence" value="ECO:0007669"/>
    <property type="project" value="InterPro"/>
</dbReference>
<dbReference type="OrthoDB" id="9803238at2"/>
<dbReference type="InterPro" id="IPR014026">
    <property type="entry name" value="UDP-Glc/GDP-Man_DH_dimer"/>
</dbReference>
<evidence type="ECO:0000256" key="2">
    <source>
        <dbReference type="ARBA" id="ARBA00023002"/>
    </source>
</evidence>
<dbReference type="InterPro" id="IPR028359">
    <property type="entry name" value="UDP_ManNAc/GlcNAc_DH"/>
</dbReference>
<evidence type="ECO:0000313" key="7">
    <source>
        <dbReference type="Proteomes" id="UP000285123"/>
    </source>
</evidence>
<dbReference type="InterPro" id="IPR008927">
    <property type="entry name" value="6-PGluconate_DH-like_C_sf"/>
</dbReference>
<reference evidence="6 7" key="1">
    <citation type="submission" date="2013-10" db="EMBL/GenBank/DDBJ databases">
        <title>Salinisphaera halophila YIM 95161 Genome Sequencing.</title>
        <authorList>
            <person name="Lai Q."/>
            <person name="Li C."/>
            <person name="Shao Z."/>
        </authorList>
    </citation>
    <scope>NUCLEOTIDE SEQUENCE [LARGE SCALE GENOMIC DNA]</scope>
    <source>
        <strain evidence="6 7">YIM 95161</strain>
    </source>
</reference>
<dbReference type="PIRSF" id="PIRSF000124">
    <property type="entry name" value="UDPglc_GDPman_dh"/>
    <property type="match status" value="1"/>
</dbReference>
<evidence type="ECO:0000256" key="4">
    <source>
        <dbReference type="PIRNR" id="PIRNR000124"/>
    </source>
</evidence>
<dbReference type="RefSeq" id="WP_123590274.1">
    <property type="nucleotide sequence ID" value="NZ_AYKF01000066.1"/>
</dbReference>
<evidence type="ECO:0000313" key="6">
    <source>
        <dbReference type="EMBL" id="ROO32373.1"/>
    </source>
</evidence>
<dbReference type="GO" id="GO:0016628">
    <property type="term" value="F:oxidoreductase activity, acting on the CH-CH group of donors, NAD or NADP as acceptor"/>
    <property type="evidence" value="ECO:0007669"/>
    <property type="project" value="InterPro"/>
</dbReference>
<dbReference type="GO" id="GO:0000271">
    <property type="term" value="P:polysaccharide biosynthetic process"/>
    <property type="evidence" value="ECO:0007669"/>
    <property type="project" value="InterPro"/>
</dbReference>
<dbReference type="SMART" id="SM00984">
    <property type="entry name" value="UDPG_MGDP_dh_C"/>
    <property type="match status" value="1"/>
</dbReference>
<gene>
    <name evidence="6" type="ORF">SAHL_04880</name>
</gene>
<feature type="domain" description="UDP-glucose/GDP-mannose dehydrogenase C-terminal" evidence="5">
    <location>
        <begin position="317"/>
        <end position="417"/>
    </location>
</feature>
<evidence type="ECO:0000256" key="1">
    <source>
        <dbReference type="ARBA" id="ARBA00006601"/>
    </source>
</evidence>
<organism evidence="6 7">
    <name type="scientific">Salinisphaera orenii YIM 95161</name>
    <dbReference type="NCBI Taxonomy" id="1051139"/>
    <lineage>
        <taxon>Bacteria</taxon>
        <taxon>Pseudomonadati</taxon>
        <taxon>Pseudomonadota</taxon>
        <taxon>Gammaproteobacteria</taxon>
        <taxon>Salinisphaerales</taxon>
        <taxon>Salinisphaeraceae</taxon>
        <taxon>Salinisphaera</taxon>
    </lineage>
</organism>
<dbReference type="AlphaFoldDB" id="A0A423Q1I5"/>
<dbReference type="Gene3D" id="3.40.50.720">
    <property type="entry name" value="NAD(P)-binding Rossmann-like Domain"/>
    <property type="match status" value="2"/>
</dbReference>
<dbReference type="Pfam" id="PF00984">
    <property type="entry name" value="UDPG_MGDP_dh"/>
    <property type="match status" value="1"/>
</dbReference>
<proteinExistence type="inferred from homology"/>
<sequence length="424" mass="46100">MTKGETRIAVIGLGYVGLPLAVAFGKRHETLGFDIDATRIAQLSEGYDFTREVASAELAAASSLRFSSVADDLAAANVYVVTVPTPVTDAKVPDFGPLEAASRSIAPYLNDGDIVVYESTVYPGATEERCVPILASISGLTYNEGFFVGYSPERANPGDAAHGLANIMKVVAGSTDAVADRLVELYSPIVPAGIHRASSIAVGEAAKVIENIQRDINVALVNELSKIFSRLGIDTQEVLEAAGTKWNFLPFRPGLVGGHCIGVDPYYMTFRAQAVGYHPEMILAGRRINDGMGRYITHELIRVMLRRKIQVNGSRVLLMGVTFKENCPDIRNTRVVDIVRELQAMDVHVDIYDPWADSAKLEHEYGMTLVETPETGAYDAALIAVGHREFQAMGIDAIRGYCKPTHVIYDVKYTFPAEVTDGRL</sequence>
<keyword evidence="2" id="KW-0560">Oxidoreductase</keyword>
<dbReference type="PANTHER" id="PTHR43491:SF2">
    <property type="entry name" value="UDP-N-ACETYL-D-MANNOSAMINE DEHYDROGENASE"/>
    <property type="match status" value="1"/>
</dbReference>
<comment type="similarity">
    <text evidence="1 4">Belongs to the UDP-glucose/GDP-mannose dehydrogenase family.</text>
</comment>